<evidence type="ECO:0000313" key="1">
    <source>
        <dbReference type="EMBL" id="KAH7941657.1"/>
    </source>
</evidence>
<keyword evidence="2" id="KW-1185">Reference proteome</keyword>
<reference evidence="1" key="1">
    <citation type="submission" date="2020-05" db="EMBL/GenBank/DDBJ databases">
        <title>Large-scale comparative analyses of tick genomes elucidate their genetic diversity and vector capacities.</title>
        <authorList>
            <person name="Jia N."/>
            <person name="Wang J."/>
            <person name="Shi W."/>
            <person name="Du L."/>
            <person name="Sun Y."/>
            <person name="Zhan W."/>
            <person name="Jiang J."/>
            <person name="Wang Q."/>
            <person name="Zhang B."/>
            <person name="Ji P."/>
            <person name="Sakyi L.B."/>
            <person name="Cui X."/>
            <person name="Yuan T."/>
            <person name="Jiang B."/>
            <person name="Yang W."/>
            <person name="Lam T.T.-Y."/>
            <person name="Chang Q."/>
            <person name="Ding S."/>
            <person name="Wang X."/>
            <person name="Zhu J."/>
            <person name="Ruan X."/>
            <person name="Zhao L."/>
            <person name="Wei J."/>
            <person name="Que T."/>
            <person name="Du C."/>
            <person name="Cheng J."/>
            <person name="Dai P."/>
            <person name="Han X."/>
            <person name="Huang E."/>
            <person name="Gao Y."/>
            <person name="Liu J."/>
            <person name="Shao H."/>
            <person name="Ye R."/>
            <person name="Li L."/>
            <person name="Wei W."/>
            <person name="Wang X."/>
            <person name="Wang C."/>
            <person name="Yang T."/>
            <person name="Huo Q."/>
            <person name="Li W."/>
            <person name="Guo W."/>
            <person name="Chen H."/>
            <person name="Zhou L."/>
            <person name="Ni X."/>
            <person name="Tian J."/>
            <person name="Zhou Y."/>
            <person name="Sheng Y."/>
            <person name="Liu T."/>
            <person name="Pan Y."/>
            <person name="Xia L."/>
            <person name="Li J."/>
            <person name="Zhao F."/>
            <person name="Cao W."/>
        </authorList>
    </citation>
    <scope>NUCLEOTIDE SEQUENCE</scope>
    <source>
        <strain evidence="1">Dsil-2018</strain>
    </source>
</reference>
<evidence type="ECO:0000313" key="2">
    <source>
        <dbReference type="Proteomes" id="UP000821865"/>
    </source>
</evidence>
<proteinExistence type="predicted"/>
<gene>
    <name evidence="1" type="ORF">HPB49_015859</name>
</gene>
<dbReference type="Proteomes" id="UP000821865">
    <property type="component" value="Chromosome 7"/>
</dbReference>
<protein>
    <submittedName>
        <fullName evidence="1">Uncharacterized protein</fullName>
    </submittedName>
</protein>
<dbReference type="EMBL" id="CM023476">
    <property type="protein sequence ID" value="KAH7941657.1"/>
    <property type="molecule type" value="Genomic_DNA"/>
</dbReference>
<name>A0ACB8CG25_DERSI</name>
<organism evidence="1 2">
    <name type="scientific">Dermacentor silvarum</name>
    <name type="common">Tick</name>
    <dbReference type="NCBI Taxonomy" id="543639"/>
    <lineage>
        <taxon>Eukaryota</taxon>
        <taxon>Metazoa</taxon>
        <taxon>Ecdysozoa</taxon>
        <taxon>Arthropoda</taxon>
        <taxon>Chelicerata</taxon>
        <taxon>Arachnida</taxon>
        <taxon>Acari</taxon>
        <taxon>Parasitiformes</taxon>
        <taxon>Ixodida</taxon>
        <taxon>Ixodoidea</taxon>
        <taxon>Ixodidae</taxon>
        <taxon>Rhipicephalinae</taxon>
        <taxon>Dermacentor</taxon>
    </lineage>
</organism>
<comment type="caution">
    <text evidence="1">The sequence shown here is derived from an EMBL/GenBank/DDBJ whole genome shotgun (WGS) entry which is preliminary data.</text>
</comment>
<accession>A0ACB8CG25</accession>
<sequence length="187" mass="20981">MVYRTDAPCDFTDVHLDEEILSELLDKLPEGFESGPQEFRSAFPGIEIGGLTVHGLRKLRQFGPPIPYCAKGRRMVQMDLYNDDPIYFSAPWKACSGDRGQLMLRSAFLRFTAQFAIVESSGEGVKLEFERALPVTTQSIRVGVKGAGRGLNNIFQVLSALLPSVAEEFWNVQFSHYLARAFRMALE</sequence>